<feature type="compositionally biased region" description="Basic and acidic residues" evidence="2">
    <location>
        <begin position="291"/>
        <end position="319"/>
    </location>
</feature>
<organism evidence="3 4">
    <name type="scientific">Plasmodium yoelii 17X</name>
    <dbReference type="NCBI Taxonomy" id="1323249"/>
    <lineage>
        <taxon>Eukaryota</taxon>
        <taxon>Sar</taxon>
        <taxon>Alveolata</taxon>
        <taxon>Apicomplexa</taxon>
        <taxon>Aconoidasida</taxon>
        <taxon>Haemosporida</taxon>
        <taxon>Plasmodiidae</taxon>
        <taxon>Plasmodium</taxon>
        <taxon>Plasmodium (Vinckeia)</taxon>
    </lineage>
</organism>
<accession>V7PLC8</accession>
<keyword evidence="4" id="KW-1185">Reference proteome</keyword>
<proteinExistence type="predicted"/>
<evidence type="ECO:0000256" key="1">
    <source>
        <dbReference type="SAM" id="Coils"/>
    </source>
</evidence>
<dbReference type="OrthoDB" id="384673at2759"/>
<evidence type="ECO:0000313" key="3">
    <source>
        <dbReference type="EMBL" id="ETB60239.1"/>
    </source>
</evidence>
<reference evidence="3 4" key="1">
    <citation type="submission" date="2013-11" db="EMBL/GenBank/DDBJ databases">
        <title>The Genome Sequence of Plasmodium yoelii 17X.</title>
        <authorList>
            <consortium name="The Broad Institute Genomics Platform"/>
            <consortium name="The Broad Institute Genome Sequencing Center for Infectious Disease"/>
            <person name="Neafsey D."/>
            <person name="Adams J."/>
            <person name="Walker B."/>
            <person name="Young S.K."/>
            <person name="Zeng Q."/>
            <person name="Gargeya S."/>
            <person name="Fitzgerald M."/>
            <person name="Haas B."/>
            <person name="Abouelleil A."/>
            <person name="Alvarado L."/>
            <person name="Chapman S.B."/>
            <person name="Gainer-Dewar J."/>
            <person name="Goldberg J."/>
            <person name="Griggs A."/>
            <person name="Gujja S."/>
            <person name="Hansen M."/>
            <person name="Howarth C."/>
            <person name="Imamovic A."/>
            <person name="Ireland A."/>
            <person name="Larimer J."/>
            <person name="McCowan C."/>
            <person name="Murphy C."/>
            <person name="Pearson M."/>
            <person name="Poon T.W."/>
            <person name="Priest M."/>
            <person name="Roberts A."/>
            <person name="Saif S."/>
            <person name="Shea T."/>
            <person name="Sykes S."/>
            <person name="Wortman J."/>
            <person name="Nusbaum C."/>
            <person name="Birren B."/>
        </authorList>
    </citation>
    <scope>NUCLEOTIDE SEQUENCE [LARGE SCALE GENOMIC DNA]</scope>
    <source>
        <strain evidence="3 4">17X</strain>
    </source>
</reference>
<feature type="region of interest" description="Disordered" evidence="2">
    <location>
        <begin position="280"/>
        <end position="332"/>
    </location>
</feature>
<gene>
    <name evidence="3" type="ORF">YYC_02561</name>
</gene>
<dbReference type="EMBL" id="KI635763">
    <property type="protein sequence ID" value="ETB60239.1"/>
    <property type="molecule type" value="Genomic_DNA"/>
</dbReference>
<name>V7PLC8_PLAYE</name>
<feature type="compositionally biased region" description="Acidic residues" evidence="2">
    <location>
        <begin position="320"/>
        <end position="332"/>
    </location>
</feature>
<protein>
    <submittedName>
        <fullName evidence="3">Uncharacterized protein</fullName>
    </submittedName>
</protein>
<sequence length="1168" mass="142088">MKKEIKCVKLVLCIFPFLWLYVFCIKLNKKEFYNYINVLLVKNNVKQRYKTINICYGRKKTEKENYDEYFKKLDKIFNECEYDEEQVEKEEKDNEDKIDLAYEQDLLNINFCNYENDPRSLSNLVKNKSKEEIEREKLEEKQNLKDNKETTNNTLPYSYDYDRIFKNKKFLQEKIHYKDKFSLKDDKTKLIDTYNVNIMNEILNNHQNDSEIPFYKGRRDKYFGREDEPNCGEDVKENYLVDDLESVNFLRKIKSDFHFERDEYIQASIKQIEESYVKDGNGNIYENGGEIGHENKREIEGKEEAKEGEAKEGEAKEGEAKEDETKEDEAKEDEAKECINYRIRNYENKDVINKMLGIKFVKMFSVDDEVKKINEKIKTSKNINEILDIFSKEKRLNIINIMYIFIYMYRYKNININEYLYDKRLRYITDGLEELLKHYLYIINNNGCIKLEKKTIILNDVNIIMLIKYMNRLKLFYINLNIYNMIFLILSKSLELFTLESMISLLAYINEYSYYDSEIHRKINLTILRNFFKKIKKDFTPTFINKENEKFNKTDQKLISFSYFKLLIPILLKYKYVDKIGISLLYSMFEENIKKILFNDKNVVDPKEECDILFYNAKTKDQKKNKENYFSYLKYEHLIEKKKNLHFLSQFLHYIIISKFYNDKDRLITDLVNIFINNFQIFNLNDILNIYFNFHIFNKFGNNFIFRCKQEILHRKSTLKDSQINKILSYIIYNYKKSKIFKDYHRHIFVNRKYTLCRNKSDIKQTNIVSYSNLIKKRKELKSFKRLYITYKNNFEDSQFVYDFTNNINMFVQFQNINLLRFIYNMYILSLLFYKNQDVIRIVSDLIYDMTETNIFSFIDQYSYYMYEDIYIIIKSLKYISFFDINLIDIWKKFFFLLNHFVNSLNLENIYDIFFFINISKLTNLKSENYDVVKLLTNRMKEIIHQVFNLDIKNLNTHPHTYILNILNLVTDHANQDFTSFVHFFFYSIYKKIEQKKIEVKEGAENDAAENDKTIVDDKLHDVYKGVNNYVYNFKDIRLFIKYFLLCFKENQEGFNNSIVDFILWNSEIFFSKMNKNKNFYHNNYIFGNEINEYISFLHILIKKKIYNSISMRRYINIFKNILFIQEYHNDNSNLTNESVYKQFVSKYSEINDINIWKFIRNNFYHDS</sequence>
<feature type="coiled-coil region" evidence="1">
    <location>
        <begin position="121"/>
        <end position="154"/>
    </location>
</feature>
<dbReference type="Proteomes" id="UP000018538">
    <property type="component" value="Unassembled WGS sequence"/>
</dbReference>
<evidence type="ECO:0000256" key="2">
    <source>
        <dbReference type="SAM" id="MobiDB-lite"/>
    </source>
</evidence>
<dbReference type="AlphaFoldDB" id="V7PLC8"/>
<keyword evidence="1" id="KW-0175">Coiled coil</keyword>
<evidence type="ECO:0000313" key="4">
    <source>
        <dbReference type="Proteomes" id="UP000018538"/>
    </source>
</evidence>